<dbReference type="PANTHER" id="PTHR43331">
    <property type="entry name" value="HOMOSERINE DEHYDROGENASE"/>
    <property type="match status" value="1"/>
</dbReference>
<dbReference type="InterPro" id="IPR019811">
    <property type="entry name" value="HDH_CS"/>
</dbReference>
<dbReference type="SUPFAM" id="SSF55347">
    <property type="entry name" value="Glyceraldehyde-3-phosphate dehydrogenase-like, C-terminal domain"/>
    <property type="match status" value="1"/>
</dbReference>
<keyword evidence="6 12" id="KW-0028">Amino-acid biosynthesis</keyword>
<dbReference type="SUPFAM" id="SSF51735">
    <property type="entry name" value="NAD(P)-binding Rossmann-fold domains"/>
    <property type="match status" value="1"/>
</dbReference>
<dbReference type="RefSeq" id="WP_006903861.1">
    <property type="nucleotide sequence ID" value="NZ_JH976535.1"/>
</dbReference>
<dbReference type="FunFam" id="3.30.360.10:FF:000005">
    <property type="entry name" value="Homoserine dehydrogenase"/>
    <property type="match status" value="1"/>
</dbReference>
<evidence type="ECO:0000256" key="15">
    <source>
        <dbReference type="RuleBase" id="RU000579"/>
    </source>
</evidence>
<dbReference type="GO" id="GO:0009086">
    <property type="term" value="P:methionine biosynthetic process"/>
    <property type="evidence" value="ECO:0007669"/>
    <property type="project" value="UniProtKB-KW"/>
</dbReference>
<evidence type="ECO:0000256" key="10">
    <source>
        <dbReference type="ARBA" id="ARBA00023167"/>
    </source>
</evidence>
<evidence type="ECO:0000256" key="13">
    <source>
        <dbReference type="PIRSR" id="PIRSR036497-1"/>
    </source>
</evidence>
<protein>
    <recommendedName>
        <fullName evidence="5 12">Homoserine dehydrogenase</fullName>
        <shortName evidence="12">HDH</shortName>
        <ecNumber evidence="4 12">1.1.1.3</ecNumber>
    </recommendedName>
</protein>
<reference evidence="19" key="1">
    <citation type="submission" date="2010-10" db="EMBL/GenBank/DDBJ databases">
        <authorList>
            <consortium name="US DOE Joint Genome Institute (JGI-PGF)"/>
            <person name="Lucas S."/>
            <person name="Copeland A."/>
            <person name="Lapidus A."/>
            <person name="Bruce D."/>
            <person name="Goodwin L."/>
            <person name="Pitluck S."/>
            <person name="Kyrpides N."/>
            <person name="Mavromatis K."/>
            <person name="Detter J.C."/>
            <person name="Han C."/>
            <person name="Land M."/>
            <person name="Hauser L."/>
            <person name="Markowitz V."/>
            <person name="Cheng J.-F."/>
            <person name="Hugenholtz P."/>
            <person name="Woyke T."/>
            <person name="Wu D."/>
            <person name="Pukall R."/>
            <person name="Wahrenburg C."/>
            <person name="Brambilla E."/>
            <person name="Klenk H.-P."/>
            <person name="Eisen J.A."/>
        </authorList>
    </citation>
    <scope>NUCLEOTIDE SEQUENCE [LARGE SCALE GENOMIC DNA]</scope>
    <source>
        <strain evidence="19">DSM 13965</strain>
    </source>
</reference>
<feature type="binding site" evidence="14">
    <location>
        <begin position="10"/>
        <end position="15"/>
    </location>
    <ligand>
        <name>NADP(+)</name>
        <dbReference type="ChEBI" id="CHEBI:58349"/>
    </ligand>
</feature>
<dbReference type="InterPro" id="IPR036291">
    <property type="entry name" value="NAD(P)-bd_dom_sf"/>
</dbReference>
<evidence type="ECO:0000256" key="9">
    <source>
        <dbReference type="ARBA" id="ARBA00023053"/>
    </source>
</evidence>
<organism evidence="19 20">
    <name type="scientific">Thermaerobacter subterraneus DSM 13965</name>
    <dbReference type="NCBI Taxonomy" id="867903"/>
    <lineage>
        <taxon>Bacteria</taxon>
        <taxon>Bacillati</taxon>
        <taxon>Bacillota</taxon>
        <taxon>Clostridia</taxon>
        <taxon>Eubacteriales</taxon>
        <taxon>Clostridiales Family XVII. Incertae Sedis</taxon>
        <taxon>Thermaerobacter</taxon>
    </lineage>
</organism>
<comment type="pathway">
    <text evidence="1 15">Amino-acid biosynthesis; L-threonine biosynthesis; L-threonine from L-aspartate: step 3/5.</text>
</comment>
<dbReference type="InterPro" id="IPR001342">
    <property type="entry name" value="HDH_cat"/>
</dbReference>
<evidence type="ECO:0000256" key="14">
    <source>
        <dbReference type="PIRSR" id="PIRSR036497-2"/>
    </source>
</evidence>
<dbReference type="Proteomes" id="UP000005710">
    <property type="component" value="Unassembled WGS sequence"/>
</dbReference>
<comment type="similarity">
    <text evidence="3 12 16">Belongs to the homoserine dehydrogenase family.</text>
</comment>
<feature type="domain" description="Homoserine dehydrogenase catalytic" evidence="17">
    <location>
        <begin position="137"/>
        <end position="324"/>
    </location>
</feature>
<evidence type="ECO:0000256" key="3">
    <source>
        <dbReference type="ARBA" id="ARBA00006753"/>
    </source>
</evidence>
<evidence type="ECO:0000256" key="4">
    <source>
        <dbReference type="ARBA" id="ARBA00013213"/>
    </source>
</evidence>
<feature type="active site" description="Proton donor" evidence="13">
    <location>
        <position position="204"/>
    </location>
</feature>
<dbReference type="eggNOG" id="COG0460">
    <property type="taxonomic scope" value="Bacteria"/>
</dbReference>
<evidence type="ECO:0000313" key="20">
    <source>
        <dbReference type="Proteomes" id="UP000005710"/>
    </source>
</evidence>
<dbReference type="STRING" id="867903.ThesuDRAFT_01589"/>
<evidence type="ECO:0000259" key="17">
    <source>
        <dbReference type="Pfam" id="PF00742"/>
    </source>
</evidence>
<dbReference type="PANTHER" id="PTHR43331:SF1">
    <property type="entry name" value="HOMOSERINE DEHYDROGENASE"/>
    <property type="match status" value="1"/>
</dbReference>
<dbReference type="GO" id="GO:0004412">
    <property type="term" value="F:homoserine dehydrogenase activity"/>
    <property type="evidence" value="ECO:0007669"/>
    <property type="project" value="UniProtKB-EC"/>
</dbReference>
<evidence type="ECO:0000256" key="12">
    <source>
        <dbReference type="PIRNR" id="PIRNR036497"/>
    </source>
</evidence>
<accession>K6Q3Y3</accession>
<dbReference type="HOGENOM" id="CLU_009116_1_2_9"/>
<keyword evidence="9" id="KW-0915">Sodium</keyword>
<dbReference type="EMBL" id="AENY02000002">
    <property type="protein sequence ID" value="EKP95829.1"/>
    <property type="molecule type" value="Genomic_DNA"/>
</dbReference>
<keyword evidence="12 14" id="KW-0521">NADP</keyword>
<sequence length="375" mass="38944">MKGPVVALLGLGTVGSAVARRLLNPPPWLVARLGGVPRLKGILVRHPGKPRPAAVDRSLLTTDADQLLGDPEVDVVIELIGGVEPARQYVLRALEAGRHVITANKALLAESLATLSAVARRHGVELAFEGAVAGGVPIIRPLLRCLAANRVRRLRAVLNGTCNFVLTQVEQGATLEDAVRAAQAAGYAEADPSDDLSGRDAARKLAILATLVTGEPVAWTAVARRGLDDPAFRRALQEGGGGGEAARQGGGAARWRLVATAEWTGPAPRLAVEPQMLPPHDPLLQAAGVENMILIEADPVGTVRFAGPGAGGDATASAVLADLIAIWRGDRLPLPDLEAGRSVAVQPSAAVPRAGFDTEWQDPAAAAVKLRLTEG</sequence>
<dbReference type="EC" id="1.1.1.3" evidence="4 12"/>
<evidence type="ECO:0000256" key="1">
    <source>
        <dbReference type="ARBA" id="ARBA00005056"/>
    </source>
</evidence>
<evidence type="ECO:0000256" key="5">
    <source>
        <dbReference type="ARBA" id="ARBA00013376"/>
    </source>
</evidence>
<dbReference type="AlphaFoldDB" id="K6Q3Y3"/>
<dbReference type="Gene3D" id="3.40.50.720">
    <property type="entry name" value="NAD(P)-binding Rossmann-like Domain"/>
    <property type="match status" value="1"/>
</dbReference>
<evidence type="ECO:0000313" key="19">
    <source>
        <dbReference type="EMBL" id="EKP95829.1"/>
    </source>
</evidence>
<name>K6Q3Y3_9FIRM</name>
<evidence type="ECO:0000256" key="8">
    <source>
        <dbReference type="ARBA" id="ARBA00023002"/>
    </source>
</evidence>
<keyword evidence="8 12" id="KW-0560">Oxidoreductase</keyword>
<reference evidence="19" key="2">
    <citation type="submission" date="2012-10" db="EMBL/GenBank/DDBJ databases">
        <title>Improved high-quality draft of Thermaerobacter subterraneus C21, DSM 13965.</title>
        <authorList>
            <consortium name="DOE Joint Genome Institute"/>
            <person name="Eisen J."/>
            <person name="Huntemann M."/>
            <person name="Wei C.-L."/>
            <person name="Han J."/>
            <person name="Detter J.C."/>
            <person name="Han C."/>
            <person name="Tapia R."/>
            <person name="Chen A."/>
            <person name="Kyrpides N."/>
            <person name="Mavromatis K."/>
            <person name="Markowitz V."/>
            <person name="Szeto E."/>
            <person name="Ivanova N."/>
            <person name="Mikhailova N."/>
            <person name="Ovchinnikova G."/>
            <person name="Pagani I."/>
            <person name="Pati A."/>
            <person name="Goodwin L."/>
            <person name="Nordberg H.P."/>
            <person name="Cantor M.N."/>
            <person name="Hua S.X."/>
            <person name="Woyke T."/>
            <person name="Eisen J."/>
            <person name="Klenk H.-P."/>
        </authorList>
    </citation>
    <scope>NUCLEOTIDE SEQUENCE [LARGE SCALE GENOMIC DNA]</scope>
    <source>
        <strain evidence="19">DSM 13965</strain>
    </source>
</reference>
<feature type="domain" description="Aspartate/homoserine dehydrogenase NAD-binding" evidence="18">
    <location>
        <begin position="10"/>
        <end position="129"/>
    </location>
</feature>
<dbReference type="OrthoDB" id="9808167at2"/>
<keyword evidence="20" id="KW-1185">Reference proteome</keyword>
<dbReference type="InterPro" id="IPR022697">
    <property type="entry name" value="HDH_short"/>
</dbReference>
<evidence type="ECO:0000256" key="7">
    <source>
        <dbReference type="ARBA" id="ARBA00022697"/>
    </source>
</evidence>
<dbReference type="GO" id="GO:0050661">
    <property type="term" value="F:NADP binding"/>
    <property type="evidence" value="ECO:0007669"/>
    <property type="project" value="InterPro"/>
</dbReference>
<dbReference type="InterPro" id="IPR005106">
    <property type="entry name" value="Asp/hSer_DH_NAD-bd"/>
</dbReference>
<dbReference type="Gene3D" id="3.30.360.10">
    <property type="entry name" value="Dihydrodipicolinate Reductase, domain 2"/>
    <property type="match status" value="1"/>
</dbReference>
<dbReference type="UniPathway" id="UPA00051">
    <property type="reaction ID" value="UER00465"/>
</dbReference>
<dbReference type="GO" id="GO:0009088">
    <property type="term" value="P:threonine biosynthetic process"/>
    <property type="evidence" value="ECO:0007669"/>
    <property type="project" value="UniProtKB-UniPathway"/>
</dbReference>
<dbReference type="UniPathway" id="UPA00050">
    <property type="reaction ID" value="UER00063"/>
</dbReference>
<evidence type="ECO:0000259" key="18">
    <source>
        <dbReference type="Pfam" id="PF03447"/>
    </source>
</evidence>
<gene>
    <name evidence="19" type="ORF">ThesuDRAFT_01589</name>
</gene>
<comment type="pathway">
    <text evidence="2 15">Amino-acid biosynthesis; L-methionine biosynthesis via de novo pathway; L-homoserine from L-aspartate: step 3/3.</text>
</comment>
<comment type="caution">
    <text evidence="19">The sequence shown here is derived from an EMBL/GenBank/DDBJ whole genome shotgun (WGS) entry which is preliminary data.</text>
</comment>
<evidence type="ECO:0000256" key="6">
    <source>
        <dbReference type="ARBA" id="ARBA00022605"/>
    </source>
</evidence>
<dbReference type="PIRSF" id="PIRSF036497">
    <property type="entry name" value="HDH_short"/>
    <property type="match status" value="1"/>
</dbReference>
<proteinExistence type="inferred from homology"/>
<feature type="binding site" evidence="14">
    <location>
        <position position="189"/>
    </location>
    <ligand>
        <name>L-homoserine</name>
        <dbReference type="ChEBI" id="CHEBI:57476"/>
    </ligand>
</feature>
<comment type="catalytic activity">
    <reaction evidence="11">
        <text>L-homoserine + NADP(+) = L-aspartate 4-semialdehyde + NADPH + H(+)</text>
        <dbReference type="Rhea" id="RHEA:15761"/>
        <dbReference type="ChEBI" id="CHEBI:15378"/>
        <dbReference type="ChEBI" id="CHEBI:57476"/>
        <dbReference type="ChEBI" id="CHEBI:57783"/>
        <dbReference type="ChEBI" id="CHEBI:58349"/>
        <dbReference type="ChEBI" id="CHEBI:537519"/>
        <dbReference type="EC" id="1.1.1.3"/>
    </reaction>
    <physiologicalReaction direction="right-to-left" evidence="11">
        <dbReference type="Rhea" id="RHEA:15763"/>
    </physiologicalReaction>
</comment>
<evidence type="ECO:0000256" key="11">
    <source>
        <dbReference type="ARBA" id="ARBA00048841"/>
    </source>
</evidence>
<dbReference type="NCBIfam" id="NF004976">
    <property type="entry name" value="PRK06349.1"/>
    <property type="match status" value="1"/>
</dbReference>
<dbReference type="Pfam" id="PF00742">
    <property type="entry name" value="Homoserine_dh"/>
    <property type="match status" value="1"/>
</dbReference>
<evidence type="ECO:0000256" key="16">
    <source>
        <dbReference type="RuleBase" id="RU004171"/>
    </source>
</evidence>
<dbReference type="Pfam" id="PF03447">
    <property type="entry name" value="NAD_binding_3"/>
    <property type="match status" value="1"/>
</dbReference>
<feature type="binding site" evidence="14">
    <location>
        <position position="105"/>
    </location>
    <ligand>
        <name>NADPH</name>
        <dbReference type="ChEBI" id="CHEBI:57783"/>
    </ligand>
</feature>
<dbReference type="PROSITE" id="PS01042">
    <property type="entry name" value="HOMOSER_DHGENASE"/>
    <property type="match status" value="1"/>
</dbReference>
<keyword evidence="10 12" id="KW-0486">Methionine biosynthesis</keyword>
<evidence type="ECO:0000256" key="2">
    <source>
        <dbReference type="ARBA" id="ARBA00005062"/>
    </source>
</evidence>
<keyword evidence="7 12" id="KW-0791">Threonine biosynthesis</keyword>